<reference evidence="1 2" key="1">
    <citation type="submission" date="2014-02" db="EMBL/GenBank/DDBJ databases">
        <title>Vibrio fortis Dalian14 Genome Sequencing.</title>
        <authorList>
            <person name="Wang Y."/>
            <person name="Song L."/>
            <person name="Liu G."/>
            <person name="Ding J."/>
        </authorList>
    </citation>
    <scope>NUCLEOTIDE SEQUENCE [LARGE SCALE GENOMIC DNA]</scope>
    <source>
        <strain evidence="1 2">Dalian14</strain>
    </source>
</reference>
<dbReference type="RefSeq" id="WP_032550753.1">
    <property type="nucleotide sequence ID" value="NZ_JFFR01000013.1"/>
</dbReference>
<sequence>MRYIKKLISTLASMNYYSGGNDLLDDHSTSTYLQFVSEESLTSPRQNNAPCECQVPACLSGEMQKVEVANAKMNNSYPSS</sequence>
<dbReference type="Proteomes" id="UP000027219">
    <property type="component" value="Unassembled WGS sequence"/>
</dbReference>
<dbReference type="AlphaFoldDB" id="A0A066UXP8"/>
<comment type="caution">
    <text evidence="1">The sequence shown here is derived from an EMBL/GenBank/DDBJ whole genome shotgun (WGS) entry which is preliminary data.</text>
</comment>
<proteinExistence type="predicted"/>
<gene>
    <name evidence="1" type="ORF">VFDL14_22470</name>
</gene>
<dbReference type="EMBL" id="JFFR01000013">
    <property type="protein sequence ID" value="KDN28984.1"/>
    <property type="molecule type" value="Genomic_DNA"/>
</dbReference>
<evidence type="ECO:0000313" key="2">
    <source>
        <dbReference type="Proteomes" id="UP000027219"/>
    </source>
</evidence>
<dbReference type="OrthoDB" id="5883192at2"/>
<evidence type="ECO:0000313" key="1">
    <source>
        <dbReference type="EMBL" id="KDN28984.1"/>
    </source>
</evidence>
<protein>
    <submittedName>
        <fullName evidence="1">Uncharacterized protein</fullName>
    </submittedName>
</protein>
<organism evidence="1 2">
    <name type="scientific">Vibrio fortis</name>
    <dbReference type="NCBI Taxonomy" id="212667"/>
    <lineage>
        <taxon>Bacteria</taxon>
        <taxon>Pseudomonadati</taxon>
        <taxon>Pseudomonadota</taxon>
        <taxon>Gammaproteobacteria</taxon>
        <taxon>Vibrionales</taxon>
        <taxon>Vibrionaceae</taxon>
        <taxon>Vibrio</taxon>
    </lineage>
</organism>
<keyword evidence="2" id="KW-1185">Reference proteome</keyword>
<dbReference type="STRING" id="212667.VFDL14_22470"/>
<accession>A0A066UXP8</accession>
<name>A0A066UXP8_9VIBR</name>